<keyword evidence="1" id="KW-0812">Transmembrane</keyword>
<feature type="transmembrane region" description="Helical" evidence="1">
    <location>
        <begin position="106"/>
        <end position="135"/>
    </location>
</feature>
<name>A0A4Z0M9C3_9GAMM</name>
<reference evidence="2 3" key="1">
    <citation type="submission" date="2019-04" db="EMBL/GenBank/DDBJ databases">
        <title>Taxonomy of novel Haliea sp. from mangrove soil of West Coast of India.</title>
        <authorList>
            <person name="Verma A."/>
            <person name="Kumar P."/>
            <person name="Krishnamurthi S."/>
        </authorList>
    </citation>
    <scope>NUCLEOTIDE SEQUENCE [LARGE SCALE GENOMIC DNA]</scope>
    <source>
        <strain evidence="2 3">SAOS-164</strain>
    </source>
</reference>
<proteinExistence type="predicted"/>
<dbReference type="Proteomes" id="UP000298050">
    <property type="component" value="Unassembled WGS sequence"/>
</dbReference>
<dbReference type="RefSeq" id="WP_135440578.1">
    <property type="nucleotide sequence ID" value="NZ_SRLE01000001.1"/>
</dbReference>
<feature type="transmembrane region" description="Helical" evidence="1">
    <location>
        <begin position="150"/>
        <end position="173"/>
    </location>
</feature>
<dbReference type="EMBL" id="SRLE01000001">
    <property type="protein sequence ID" value="TGD76000.1"/>
    <property type="molecule type" value="Genomic_DNA"/>
</dbReference>
<protein>
    <submittedName>
        <fullName evidence="2">Uncharacterized protein</fullName>
    </submittedName>
</protein>
<feature type="transmembrane region" description="Helical" evidence="1">
    <location>
        <begin position="29"/>
        <end position="52"/>
    </location>
</feature>
<dbReference type="AlphaFoldDB" id="A0A4Z0M9C3"/>
<accession>A0A4Z0M9C3</accession>
<organism evidence="2 3">
    <name type="scientific">Mangrovimicrobium sediminis</name>
    <dbReference type="NCBI Taxonomy" id="2562682"/>
    <lineage>
        <taxon>Bacteria</taxon>
        <taxon>Pseudomonadati</taxon>
        <taxon>Pseudomonadota</taxon>
        <taxon>Gammaproteobacteria</taxon>
        <taxon>Cellvibrionales</taxon>
        <taxon>Halieaceae</taxon>
        <taxon>Mangrovimicrobium</taxon>
    </lineage>
</organism>
<feature type="transmembrane region" description="Helical" evidence="1">
    <location>
        <begin position="216"/>
        <end position="240"/>
    </location>
</feature>
<comment type="caution">
    <text evidence="2">The sequence shown here is derived from an EMBL/GenBank/DDBJ whole genome shotgun (WGS) entry which is preliminary data.</text>
</comment>
<dbReference type="OrthoDB" id="7066463at2"/>
<evidence type="ECO:0000256" key="1">
    <source>
        <dbReference type="SAM" id="Phobius"/>
    </source>
</evidence>
<keyword evidence="1" id="KW-0472">Membrane</keyword>
<keyword evidence="3" id="KW-1185">Reference proteome</keyword>
<feature type="transmembrane region" description="Helical" evidence="1">
    <location>
        <begin position="72"/>
        <end position="94"/>
    </location>
</feature>
<sequence length="260" mass="29136">MSEAIALQSAPQAAAGAPWYKSRKLDQWLCFWSVPVFYNLFGLVFVPLSWMMPPRAPMNTEEGVVAFMQSPNLLLASSILILCYGLSAVGNGVYLSQMQRMTVSPVLRYAFIIGAVTGATVGCLFPMFCFGLGAFRPGYDPAILQMLYDFGYLSFIGCLGCFFLNWSCLGLSILLDENNTLPRWLGYYTIWQSVTEIFAMTVWVSHSGPFAWNGLLAFYFNMVLYVPWQITIYVCIYRAIKRQPESQLRNARPVAGAAYA</sequence>
<evidence type="ECO:0000313" key="2">
    <source>
        <dbReference type="EMBL" id="TGD76000.1"/>
    </source>
</evidence>
<evidence type="ECO:0000313" key="3">
    <source>
        <dbReference type="Proteomes" id="UP000298050"/>
    </source>
</evidence>
<feature type="transmembrane region" description="Helical" evidence="1">
    <location>
        <begin position="185"/>
        <end position="204"/>
    </location>
</feature>
<keyword evidence="1" id="KW-1133">Transmembrane helix</keyword>
<gene>
    <name evidence="2" type="ORF">E4634_00140</name>
</gene>